<dbReference type="EMBL" id="AUWU02000001">
    <property type="protein sequence ID" value="KAH0577169.1"/>
    <property type="molecule type" value="Genomic_DNA"/>
</dbReference>
<reference evidence="1 2" key="1">
    <citation type="journal article" date="2014" name="PLoS Genet.">
        <title>The Genome of Spironucleus salmonicida Highlights a Fish Pathogen Adapted to Fluctuating Environments.</title>
        <authorList>
            <person name="Xu F."/>
            <person name="Jerlstrom-Hultqvist J."/>
            <person name="Einarsson E."/>
            <person name="Astvaldsson A."/>
            <person name="Svard S.G."/>
            <person name="Andersson J.O."/>
        </authorList>
    </citation>
    <scope>NUCLEOTIDE SEQUENCE [LARGE SCALE GENOMIC DNA]</scope>
    <source>
        <strain evidence="1 2">ATCC 50377</strain>
    </source>
</reference>
<organism evidence="1 2">
    <name type="scientific">Spironucleus salmonicida</name>
    <dbReference type="NCBI Taxonomy" id="348837"/>
    <lineage>
        <taxon>Eukaryota</taxon>
        <taxon>Metamonada</taxon>
        <taxon>Diplomonadida</taxon>
        <taxon>Hexamitidae</taxon>
        <taxon>Hexamitinae</taxon>
        <taxon>Spironucleus</taxon>
    </lineage>
</organism>
<dbReference type="RefSeq" id="XP_067767942.1">
    <property type="nucleotide sequence ID" value="XM_067904460.1"/>
</dbReference>
<proteinExistence type="predicted"/>
<name>A0A9P8LYZ6_9EUKA</name>
<comment type="caution">
    <text evidence="1">The sequence shown here is derived from an EMBL/GenBank/DDBJ whole genome shotgun (WGS) entry which is preliminary data.</text>
</comment>
<accession>A0A9P8LYZ6</accession>
<keyword evidence="2" id="KW-1185">Reference proteome</keyword>
<dbReference type="Proteomes" id="UP000018208">
    <property type="component" value="Unassembled WGS sequence"/>
</dbReference>
<protein>
    <submittedName>
        <fullName evidence="1">Uncharacterized protein</fullName>
    </submittedName>
</protein>
<dbReference type="GeneID" id="94294543"/>
<evidence type="ECO:0000313" key="1">
    <source>
        <dbReference type="EMBL" id="KAH0577169.1"/>
    </source>
</evidence>
<dbReference type="AlphaFoldDB" id="A0A9P8LYZ6"/>
<gene>
    <name evidence="1" type="ORF">SS50377_20520</name>
</gene>
<dbReference type="KEGG" id="ssao:94294543"/>
<sequence>MDSYQNVISNQSAIGQRLAYYLYVCSQMHQICQFQLLMFHGCGAVGEHVTQIYQMGSLVVQRKEIRQLQCLYYFVSKPVISLKTSVMALISPF</sequence>
<evidence type="ECO:0000313" key="2">
    <source>
        <dbReference type="Proteomes" id="UP000018208"/>
    </source>
</evidence>